<dbReference type="Pfam" id="PF03601">
    <property type="entry name" value="Cons_hypoth698"/>
    <property type="match status" value="1"/>
</dbReference>
<evidence type="ECO:0000256" key="1">
    <source>
        <dbReference type="ARBA" id="ARBA00004651"/>
    </source>
</evidence>
<protein>
    <submittedName>
        <fullName evidence="8">YeiH family putative sulfate export transporter</fullName>
    </submittedName>
</protein>
<dbReference type="PANTHER" id="PTHR30106">
    <property type="entry name" value="INNER MEMBRANE PROTEIN YEIH-RELATED"/>
    <property type="match status" value="1"/>
</dbReference>
<dbReference type="PANTHER" id="PTHR30106:SF2">
    <property type="entry name" value="UPF0324 INNER MEMBRANE PROTEIN YEIH"/>
    <property type="match status" value="1"/>
</dbReference>
<evidence type="ECO:0000256" key="2">
    <source>
        <dbReference type="ARBA" id="ARBA00007977"/>
    </source>
</evidence>
<keyword evidence="9" id="KW-1185">Reference proteome</keyword>
<keyword evidence="3" id="KW-1003">Cell membrane</keyword>
<evidence type="ECO:0000256" key="5">
    <source>
        <dbReference type="ARBA" id="ARBA00022989"/>
    </source>
</evidence>
<keyword evidence="5 7" id="KW-1133">Transmembrane helix</keyword>
<evidence type="ECO:0000256" key="4">
    <source>
        <dbReference type="ARBA" id="ARBA00022692"/>
    </source>
</evidence>
<accession>A0A7H0HH75</accession>
<evidence type="ECO:0000313" key="8">
    <source>
        <dbReference type="EMBL" id="QNP59891.1"/>
    </source>
</evidence>
<evidence type="ECO:0000256" key="6">
    <source>
        <dbReference type="ARBA" id="ARBA00023136"/>
    </source>
</evidence>
<feature type="transmembrane region" description="Helical" evidence="7">
    <location>
        <begin position="135"/>
        <end position="152"/>
    </location>
</feature>
<dbReference type="EMBL" id="CP060790">
    <property type="protein sequence ID" value="QNP59891.1"/>
    <property type="molecule type" value="Genomic_DNA"/>
</dbReference>
<feature type="transmembrane region" description="Helical" evidence="7">
    <location>
        <begin position="328"/>
        <end position="348"/>
    </location>
</feature>
<reference evidence="8 9" key="1">
    <citation type="submission" date="2020-08" db="EMBL/GenBank/DDBJ databases">
        <title>Genome sequence of Acidovorax monticola KACC 19171T.</title>
        <authorList>
            <person name="Hyun D.-W."/>
            <person name="Bae J.-W."/>
        </authorList>
    </citation>
    <scope>NUCLEOTIDE SEQUENCE [LARGE SCALE GENOMIC DNA]</scope>
    <source>
        <strain evidence="8 9">KACC 19171</strain>
    </source>
</reference>
<feature type="transmembrane region" description="Helical" evidence="7">
    <location>
        <begin position="18"/>
        <end position="37"/>
    </location>
</feature>
<dbReference type="GO" id="GO:0005886">
    <property type="term" value="C:plasma membrane"/>
    <property type="evidence" value="ECO:0007669"/>
    <property type="project" value="UniProtKB-SubCell"/>
</dbReference>
<feature type="transmembrane region" description="Helical" evidence="7">
    <location>
        <begin position="233"/>
        <end position="252"/>
    </location>
</feature>
<dbReference type="KEGG" id="amon:H9L24_02665"/>
<organism evidence="8 9">
    <name type="scientific">Paenacidovorax monticola</name>
    <dbReference type="NCBI Taxonomy" id="1926868"/>
    <lineage>
        <taxon>Bacteria</taxon>
        <taxon>Pseudomonadati</taxon>
        <taxon>Pseudomonadota</taxon>
        <taxon>Betaproteobacteria</taxon>
        <taxon>Burkholderiales</taxon>
        <taxon>Comamonadaceae</taxon>
        <taxon>Paenacidovorax</taxon>
    </lineage>
</organism>
<sequence length="349" mass="35843">MSPAPCLRSLFSLVRVRWLGVAVAAGIAAVAALLAAWPPVARAGLSAMTLAIGLGICAGNAQPALATGRAAEGVDFARGALLRAGVVLYGFRISFQDIGAVGWPGLLISVAVVAMVFGAAVFLGTRWLGLDRETSMLIGAGSAICGAAAVMATQPVIRSEERKVSIAVATVVVFGTLAMVAYPLAYPHLGLSEHAFGLFAGSTVHEVAQVVAVGEAVGGAAARAAVVEKMLRVMLLAPFLVLLSARAASAGPGRNGPLWRRVRVPWFAFAFIGASALHSLRVVPPPLVAALVWLGTLVLATAMAAMGLRTSLGSLRMAGLQPLKLAGLLFLLLTVGGYGVNRVVLWWLA</sequence>
<dbReference type="InterPro" id="IPR018383">
    <property type="entry name" value="UPF0324_pro"/>
</dbReference>
<evidence type="ECO:0000256" key="7">
    <source>
        <dbReference type="SAM" id="Phobius"/>
    </source>
</evidence>
<dbReference type="InterPro" id="IPR004630">
    <property type="entry name" value="UPF0324_YeiH-like"/>
</dbReference>
<dbReference type="Proteomes" id="UP000516057">
    <property type="component" value="Chromosome"/>
</dbReference>
<name>A0A7H0HH75_9BURK</name>
<comment type="similarity">
    <text evidence="2">Belongs to the UPF0324 family.</text>
</comment>
<feature type="transmembrane region" description="Helical" evidence="7">
    <location>
        <begin position="164"/>
        <end position="185"/>
    </location>
</feature>
<feature type="transmembrane region" description="Helical" evidence="7">
    <location>
        <begin position="101"/>
        <end position="123"/>
    </location>
</feature>
<dbReference type="AlphaFoldDB" id="A0A7H0HH75"/>
<comment type="subcellular location">
    <subcellularLocation>
        <location evidence="1">Cell membrane</location>
        <topology evidence="1">Multi-pass membrane protein</topology>
    </subcellularLocation>
</comment>
<gene>
    <name evidence="8" type="ORF">H9L24_02665</name>
</gene>
<feature type="transmembrane region" description="Helical" evidence="7">
    <location>
        <begin position="264"/>
        <end position="281"/>
    </location>
</feature>
<proteinExistence type="inferred from homology"/>
<evidence type="ECO:0000313" key="9">
    <source>
        <dbReference type="Proteomes" id="UP000516057"/>
    </source>
</evidence>
<keyword evidence="6 7" id="KW-0472">Membrane</keyword>
<feature type="transmembrane region" description="Helical" evidence="7">
    <location>
        <begin position="287"/>
        <end position="308"/>
    </location>
</feature>
<dbReference type="NCBIfam" id="TIGR00698">
    <property type="entry name" value="YeiH family putative sulfate export transporter"/>
    <property type="match status" value="1"/>
</dbReference>
<evidence type="ECO:0000256" key="3">
    <source>
        <dbReference type="ARBA" id="ARBA00022475"/>
    </source>
</evidence>
<feature type="transmembrane region" description="Helical" evidence="7">
    <location>
        <begin position="43"/>
        <end position="61"/>
    </location>
</feature>
<keyword evidence="4 7" id="KW-0812">Transmembrane</keyword>